<dbReference type="InterPro" id="IPR029787">
    <property type="entry name" value="Nucleotide_cyclase"/>
</dbReference>
<protein>
    <recommendedName>
        <fullName evidence="1">Guanylate cyclase domain-containing protein</fullName>
    </recommendedName>
</protein>
<sequence>MGDDDESTVNTITAYRKIISALIQKHHGRVVDTPGDNILAEFGSALNAVNGAIDIQRILEIENSKLPDNRRMVFRIGINVGDIIHKDNCIYGDGVNVAAR</sequence>
<keyword evidence="3" id="KW-1185">Reference proteome</keyword>
<name>A0A5K7YHU7_9BACT</name>
<dbReference type="PANTHER" id="PTHR43081:SF19">
    <property type="entry name" value="PH-SENSITIVE ADENYLATE CYCLASE RV1264"/>
    <property type="match status" value="1"/>
</dbReference>
<dbReference type="AlphaFoldDB" id="A0A5K7YHU7"/>
<proteinExistence type="predicted"/>
<reference evidence="2 3" key="1">
    <citation type="submission" date="2019-11" db="EMBL/GenBank/DDBJ databases">
        <title>Comparative genomics of hydrocarbon-degrading Desulfosarcina strains.</title>
        <authorList>
            <person name="Watanabe M."/>
            <person name="Kojima H."/>
            <person name="Fukui M."/>
        </authorList>
    </citation>
    <scope>NUCLEOTIDE SEQUENCE [LARGE SCALE GENOMIC DNA]</scope>
    <source>
        <strain evidence="2 3">PL12</strain>
    </source>
</reference>
<gene>
    <name evidence="2" type="ORF">DSCA_15900</name>
</gene>
<evidence type="ECO:0000313" key="2">
    <source>
        <dbReference type="EMBL" id="BBO67660.1"/>
    </source>
</evidence>
<dbReference type="PANTHER" id="PTHR43081">
    <property type="entry name" value="ADENYLATE CYCLASE, TERMINAL-DIFFERENTIATION SPECIFIC-RELATED"/>
    <property type="match status" value="1"/>
</dbReference>
<accession>A0A5K7YHU7</accession>
<evidence type="ECO:0000313" key="3">
    <source>
        <dbReference type="Proteomes" id="UP000427906"/>
    </source>
</evidence>
<dbReference type="Proteomes" id="UP000427906">
    <property type="component" value="Chromosome"/>
</dbReference>
<dbReference type="GO" id="GO:0035556">
    <property type="term" value="P:intracellular signal transduction"/>
    <property type="evidence" value="ECO:0007669"/>
    <property type="project" value="InterPro"/>
</dbReference>
<dbReference type="SUPFAM" id="SSF55073">
    <property type="entry name" value="Nucleotide cyclase"/>
    <property type="match status" value="1"/>
</dbReference>
<dbReference type="EMBL" id="AP021874">
    <property type="protein sequence ID" value="BBO67660.1"/>
    <property type="molecule type" value="Genomic_DNA"/>
</dbReference>
<dbReference type="KEGG" id="dalk:DSCA_15900"/>
<dbReference type="GO" id="GO:0006171">
    <property type="term" value="P:cAMP biosynthetic process"/>
    <property type="evidence" value="ECO:0007669"/>
    <property type="project" value="TreeGrafter"/>
</dbReference>
<dbReference type="OrthoDB" id="9806735at2"/>
<organism evidence="2 3">
    <name type="scientific">Desulfosarcina alkanivorans</name>
    <dbReference type="NCBI Taxonomy" id="571177"/>
    <lineage>
        <taxon>Bacteria</taxon>
        <taxon>Pseudomonadati</taxon>
        <taxon>Thermodesulfobacteriota</taxon>
        <taxon>Desulfobacteria</taxon>
        <taxon>Desulfobacterales</taxon>
        <taxon>Desulfosarcinaceae</taxon>
        <taxon>Desulfosarcina</taxon>
    </lineage>
</organism>
<dbReference type="Gene3D" id="3.30.70.1230">
    <property type="entry name" value="Nucleotide cyclase"/>
    <property type="match status" value="1"/>
</dbReference>
<feature type="domain" description="Guanylate cyclase" evidence="1">
    <location>
        <begin position="1"/>
        <end position="100"/>
    </location>
</feature>
<dbReference type="PROSITE" id="PS50125">
    <property type="entry name" value="GUANYLATE_CYCLASE_2"/>
    <property type="match status" value="1"/>
</dbReference>
<evidence type="ECO:0000259" key="1">
    <source>
        <dbReference type="PROSITE" id="PS50125"/>
    </source>
</evidence>
<dbReference type="GO" id="GO:0004016">
    <property type="term" value="F:adenylate cyclase activity"/>
    <property type="evidence" value="ECO:0007669"/>
    <property type="project" value="UniProtKB-ARBA"/>
</dbReference>
<dbReference type="InterPro" id="IPR050697">
    <property type="entry name" value="Adenylyl/Guanylyl_Cyclase_3/4"/>
</dbReference>
<dbReference type="InterPro" id="IPR001054">
    <property type="entry name" value="A/G_cyclase"/>
</dbReference>
<dbReference type="CDD" id="cd07302">
    <property type="entry name" value="CHD"/>
    <property type="match status" value="1"/>
</dbReference>